<name>A0ACC2C622_DIPCM</name>
<protein>
    <submittedName>
        <fullName evidence="1">Uncharacterized protein</fullName>
    </submittedName>
</protein>
<evidence type="ECO:0000313" key="1">
    <source>
        <dbReference type="EMBL" id="KAJ7537476.1"/>
    </source>
</evidence>
<dbReference type="EMBL" id="CM055102">
    <property type="protein sequence ID" value="KAJ7537476.1"/>
    <property type="molecule type" value="Genomic_DNA"/>
</dbReference>
<accession>A0ACC2C622</accession>
<dbReference type="Proteomes" id="UP001162992">
    <property type="component" value="Chromosome 11"/>
</dbReference>
<organism evidence="1 2">
    <name type="scientific">Diphasiastrum complanatum</name>
    <name type="common">Issler's clubmoss</name>
    <name type="synonym">Lycopodium complanatum</name>
    <dbReference type="NCBI Taxonomy" id="34168"/>
    <lineage>
        <taxon>Eukaryota</taxon>
        <taxon>Viridiplantae</taxon>
        <taxon>Streptophyta</taxon>
        <taxon>Embryophyta</taxon>
        <taxon>Tracheophyta</taxon>
        <taxon>Lycopodiopsida</taxon>
        <taxon>Lycopodiales</taxon>
        <taxon>Lycopodiaceae</taxon>
        <taxon>Lycopodioideae</taxon>
        <taxon>Diphasiastrum</taxon>
    </lineage>
</organism>
<gene>
    <name evidence="1" type="ORF">O6H91_11G007000</name>
</gene>
<evidence type="ECO:0000313" key="2">
    <source>
        <dbReference type="Proteomes" id="UP001162992"/>
    </source>
</evidence>
<sequence length="631" mass="68584">MWAHEEVPDRPVSLDCFLLEATAASGIMQVLPSSRSLEANWQQAASLVQSPLSSSSDGSATTSSTQSECPAISPKQDLKVLPHAPSSASTRNIYTSNCLSVVVENQESAMSSDWWASGEQHVSPWPSNYAQPSAAPLSSNGLAELEGGDWSPSQLAALAPGSVFSGTELESSSGSNVGWSSAMLLGCANIEATQTIEYSSAEILREALYPRQLLRNTIPSESCMMEPDEMQAWQTNVAKSLGLVEPNHSMYNFDAPFHYALSQDESHSSRLLDLEAWPTSMADHSRRSINPMSLSSQKPYASSDSTDSFKFDTTANKIKQELPDTYYDRSSSVPLSSLSTSGKTNAGGDNAHLLSQANRPLLESFTSCELPQLHSFSTHDMGSQWGAHSSRLPTMLSQVLPYAVSRQSNPLGSTAGKILFESPPTRSDHLPFHRISEVISFTKSGGQTSATDSNSSGFSLLNRNMDEPDSEGRNLQNDKKRAMPSIAAPAESTSEQLFKRPRLDPTPTLPFKVRKEKLGEKITALQQLVSPFGKTDTASVLHEAIGYIRFLHEQVQVLSKPYMKSISMSSRQNEAGKNSWNSDKTKLDGEEPKQDLRSRGLCLVPVSCTQQITNDNGADYWTSPAIGGISR</sequence>
<keyword evidence="2" id="KW-1185">Reference proteome</keyword>
<reference evidence="2" key="1">
    <citation type="journal article" date="2024" name="Proc. Natl. Acad. Sci. U.S.A.">
        <title>Extraordinary preservation of gene collinearity over three hundred million years revealed in homosporous lycophytes.</title>
        <authorList>
            <person name="Li C."/>
            <person name="Wickell D."/>
            <person name="Kuo L.Y."/>
            <person name="Chen X."/>
            <person name="Nie B."/>
            <person name="Liao X."/>
            <person name="Peng D."/>
            <person name="Ji J."/>
            <person name="Jenkins J."/>
            <person name="Williams M."/>
            <person name="Shu S."/>
            <person name="Plott C."/>
            <person name="Barry K."/>
            <person name="Rajasekar S."/>
            <person name="Grimwood J."/>
            <person name="Han X."/>
            <person name="Sun S."/>
            <person name="Hou Z."/>
            <person name="He W."/>
            <person name="Dai G."/>
            <person name="Sun C."/>
            <person name="Schmutz J."/>
            <person name="Leebens-Mack J.H."/>
            <person name="Li F.W."/>
            <person name="Wang L."/>
        </authorList>
    </citation>
    <scope>NUCLEOTIDE SEQUENCE [LARGE SCALE GENOMIC DNA]</scope>
    <source>
        <strain evidence="2">cv. PW_Plant_1</strain>
    </source>
</reference>
<proteinExistence type="predicted"/>
<comment type="caution">
    <text evidence="1">The sequence shown here is derived from an EMBL/GenBank/DDBJ whole genome shotgun (WGS) entry which is preliminary data.</text>
</comment>